<proteinExistence type="predicted"/>
<dbReference type="EMBL" id="JBHUFU010000001">
    <property type="protein sequence ID" value="MFD1828663.1"/>
    <property type="molecule type" value="Genomic_DNA"/>
</dbReference>
<organism evidence="1 2">
    <name type="scientific">Streptomyces desertarenae</name>
    <dbReference type="NCBI Taxonomy" id="2666184"/>
    <lineage>
        <taxon>Bacteria</taxon>
        <taxon>Bacillati</taxon>
        <taxon>Actinomycetota</taxon>
        <taxon>Actinomycetes</taxon>
        <taxon>Kitasatosporales</taxon>
        <taxon>Streptomycetaceae</taxon>
        <taxon>Streptomyces</taxon>
    </lineage>
</organism>
<reference evidence="2" key="1">
    <citation type="journal article" date="2019" name="Int. J. Syst. Evol. Microbiol.">
        <title>The Global Catalogue of Microorganisms (GCM) 10K type strain sequencing project: providing services to taxonomists for standard genome sequencing and annotation.</title>
        <authorList>
            <consortium name="The Broad Institute Genomics Platform"/>
            <consortium name="The Broad Institute Genome Sequencing Center for Infectious Disease"/>
            <person name="Wu L."/>
            <person name="Ma J."/>
        </authorList>
    </citation>
    <scope>NUCLEOTIDE SEQUENCE [LARGE SCALE GENOMIC DNA]</scope>
    <source>
        <strain evidence="2">CGMCC 4.7455</strain>
    </source>
</reference>
<evidence type="ECO:0000313" key="1">
    <source>
        <dbReference type="EMBL" id="MFD1828663.1"/>
    </source>
</evidence>
<dbReference type="Proteomes" id="UP001597365">
    <property type="component" value="Unassembled WGS sequence"/>
</dbReference>
<protein>
    <submittedName>
        <fullName evidence="1">DUF2771 domain-containing protein</fullName>
    </submittedName>
</protein>
<name>A0ABW4PFS1_9ACTN</name>
<accession>A0ABW4PFS1</accession>
<sequence>MTHTISRGKGSRTIRTAVAIGAATLGLVALSACEKPTPRATVTVGSDSVSTEAACYEDGGAISQEKVLSCAKQETTTSISVDEGDLLRIGVDPEIAEEGWVLFLDGQPAVTDKIGKTYRSFSGDAFFRDGEAKSVRLGIVGYDGSEYHGVWNIELKKASEG</sequence>
<evidence type="ECO:0000313" key="2">
    <source>
        <dbReference type="Proteomes" id="UP001597365"/>
    </source>
</evidence>
<comment type="caution">
    <text evidence="1">The sequence shown here is derived from an EMBL/GenBank/DDBJ whole genome shotgun (WGS) entry which is preliminary data.</text>
</comment>
<dbReference type="PROSITE" id="PS51257">
    <property type="entry name" value="PROKAR_LIPOPROTEIN"/>
    <property type="match status" value="1"/>
</dbReference>
<dbReference type="RefSeq" id="WP_380896379.1">
    <property type="nucleotide sequence ID" value="NZ_JBHUFU010000001.1"/>
</dbReference>
<gene>
    <name evidence="1" type="ORF">ACFSJS_03145</name>
</gene>
<keyword evidence="2" id="KW-1185">Reference proteome</keyword>